<name>A0A5B2XLH5_9PSEU</name>
<evidence type="ECO:0000313" key="1">
    <source>
        <dbReference type="EMBL" id="KAA2264233.1"/>
    </source>
</evidence>
<organism evidence="1 2">
    <name type="scientific">Solihabitans fulvus</name>
    <dbReference type="NCBI Taxonomy" id="1892852"/>
    <lineage>
        <taxon>Bacteria</taxon>
        <taxon>Bacillati</taxon>
        <taxon>Actinomycetota</taxon>
        <taxon>Actinomycetes</taxon>
        <taxon>Pseudonocardiales</taxon>
        <taxon>Pseudonocardiaceae</taxon>
        <taxon>Solihabitans</taxon>
    </lineage>
</organism>
<gene>
    <name evidence="1" type="ORF">F0L68_08325</name>
</gene>
<accession>A0A5B2XLH5</accession>
<keyword evidence="2" id="KW-1185">Reference proteome</keyword>
<dbReference type="Proteomes" id="UP000323454">
    <property type="component" value="Unassembled WGS sequence"/>
</dbReference>
<reference evidence="1 2" key="1">
    <citation type="submission" date="2019-09" db="EMBL/GenBank/DDBJ databases">
        <title>Goodfellowia gen. nov., a new genus of the Pseudonocardineae related to Actinoalloteichus, containing Goodfellowia coeruleoviolacea gen. nov., comb. nov. gen. nov., comb. nov.</title>
        <authorList>
            <person name="Labeda D."/>
        </authorList>
    </citation>
    <scope>NUCLEOTIDE SEQUENCE [LARGE SCALE GENOMIC DNA]</scope>
    <source>
        <strain evidence="1 2">AN110305</strain>
    </source>
</reference>
<reference evidence="1 2" key="2">
    <citation type="submission" date="2019-09" db="EMBL/GenBank/DDBJ databases">
        <authorList>
            <person name="Jin C."/>
        </authorList>
    </citation>
    <scope>NUCLEOTIDE SEQUENCE [LARGE SCALE GENOMIC DNA]</scope>
    <source>
        <strain evidence="1 2">AN110305</strain>
    </source>
</reference>
<proteinExistence type="predicted"/>
<dbReference type="RefSeq" id="WP_149848896.1">
    <property type="nucleotide sequence ID" value="NZ_VUOB01000012.1"/>
</dbReference>
<comment type="caution">
    <text evidence="1">The sequence shown here is derived from an EMBL/GenBank/DDBJ whole genome shotgun (WGS) entry which is preliminary data.</text>
</comment>
<dbReference type="OrthoDB" id="3694733at2"/>
<sequence>MADTIADEHAQVSINSPMISAKRIAVLADIVDSGGVVMESETGQRLPTALRRHHTDDVERWRVKSRELLRPLPMGNNRMTADMGARLYSRDAVADASNIVSSWM</sequence>
<dbReference type="AlphaFoldDB" id="A0A5B2XLH5"/>
<dbReference type="EMBL" id="VUOB01000012">
    <property type="protein sequence ID" value="KAA2264233.1"/>
    <property type="molecule type" value="Genomic_DNA"/>
</dbReference>
<evidence type="ECO:0000313" key="2">
    <source>
        <dbReference type="Proteomes" id="UP000323454"/>
    </source>
</evidence>
<protein>
    <submittedName>
        <fullName evidence="1">Uncharacterized protein</fullName>
    </submittedName>
</protein>